<dbReference type="InterPro" id="IPR009003">
    <property type="entry name" value="Peptidase_S1_PA"/>
</dbReference>
<dbReference type="SUPFAM" id="SSF50494">
    <property type="entry name" value="Trypsin-like serine proteases"/>
    <property type="match status" value="1"/>
</dbReference>
<evidence type="ECO:0000259" key="3">
    <source>
        <dbReference type="PROSITE" id="PS50240"/>
    </source>
</evidence>
<dbReference type="PANTHER" id="PTHR24258">
    <property type="entry name" value="SERINE PROTEASE-RELATED"/>
    <property type="match status" value="1"/>
</dbReference>
<dbReference type="PROSITE" id="PS00135">
    <property type="entry name" value="TRYPSIN_SER"/>
    <property type="match status" value="1"/>
</dbReference>
<accession>A0A7R8X7P1</accession>
<dbReference type="Gene3D" id="2.40.10.10">
    <property type="entry name" value="Trypsin-like serine proteases"/>
    <property type="match status" value="1"/>
</dbReference>
<proteinExistence type="inferred from homology"/>
<dbReference type="PROSITE" id="PS50240">
    <property type="entry name" value="TRYPSIN_DOM"/>
    <property type="match status" value="1"/>
</dbReference>
<dbReference type="AlphaFoldDB" id="A0A7R8X7P1"/>
<dbReference type="PANTHER" id="PTHR24258:SF116">
    <property type="entry name" value="FI16631P1-RELATED"/>
    <property type="match status" value="1"/>
</dbReference>
<keyword evidence="5" id="KW-1185">Reference proteome</keyword>
<dbReference type="InterPro" id="IPR043504">
    <property type="entry name" value="Peptidase_S1_PA_chymotrypsin"/>
</dbReference>
<dbReference type="EMBL" id="LR900347">
    <property type="protein sequence ID" value="CAD7245321.1"/>
    <property type="molecule type" value="Genomic_DNA"/>
</dbReference>
<dbReference type="InterPro" id="IPR001254">
    <property type="entry name" value="Trypsin_dom"/>
</dbReference>
<dbReference type="CDD" id="cd00190">
    <property type="entry name" value="Tryp_SPc"/>
    <property type="match status" value="1"/>
</dbReference>
<sequence>MPQLNAATFASPFPHRTGKRTSNVLQEVSVPVVSLADCDATYATLAGQSARRFPEGITDLMLCAGVEGKDSCQGDSGGPLLYDNPVTRRFTVAGVVSFGFGCGAAKFPGVYTRVARFRDWIDDVINPPVLL</sequence>
<protein>
    <recommendedName>
        <fullName evidence="3">Peptidase S1 domain-containing protein</fullName>
    </recommendedName>
</protein>
<dbReference type="SMART" id="SM00020">
    <property type="entry name" value="Tryp_SPc"/>
    <property type="match status" value="1"/>
</dbReference>
<evidence type="ECO:0000313" key="5">
    <source>
        <dbReference type="Proteomes" id="UP000677054"/>
    </source>
</evidence>
<evidence type="ECO:0000256" key="2">
    <source>
        <dbReference type="ARBA" id="ARBA00024195"/>
    </source>
</evidence>
<dbReference type="Pfam" id="PF00089">
    <property type="entry name" value="Trypsin"/>
    <property type="match status" value="1"/>
</dbReference>
<dbReference type="Proteomes" id="UP000677054">
    <property type="component" value="Unassembled WGS sequence"/>
</dbReference>
<dbReference type="EMBL" id="CAJPEV010000830">
    <property type="protein sequence ID" value="CAG0888904.1"/>
    <property type="molecule type" value="Genomic_DNA"/>
</dbReference>
<dbReference type="FunFam" id="2.40.10.10:FF:000002">
    <property type="entry name" value="Transmembrane protease serine"/>
    <property type="match status" value="1"/>
</dbReference>
<dbReference type="GO" id="GO:0006508">
    <property type="term" value="P:proteolysis"/>
    <property type="evidence" value="ECO:0007669"/>
    <property type="project" value="InterPro"/>
</dbReference>
<evidence type="ECO:0000256" key="1">
    <source>
        <dbReference type="ARBA" id="ARBA00023157"/>
    </source>
</evidence>
<keyword evidence="1" id="KW-1015">Disulfide bond</keyword>
<name>A0A7R8X7P1_9CRUS</name>
<reference evidence="4" key="1">
    <citation type="submission" date="2020-11" db="EMBL/GenBank/DDBJ databases">
        <authorList>
            <person name="Tran Van P."/>
        </authorList>
    </citation>
    <scope>NUCLEOTIDE SEQUENCE</scope>
</reference>
<evidence type="ECO:0000313" key="4">
    <source>
        <dbReference type="EMBL" id="CAD7245321.1"/>
    </source>
</evidence>
<organism evidence="4">
    <name type="scientific">Darwinula stevensoni</name>
    <dbReference type="NCBI Taxonomy" id="69355"/>
    <lineage>
        <taxon>Eukaryota</taxon>
        <taxon>Metazoa</taxon>
        <taxon>Ecdysozoa</taxon>
        <taxon>Arthropoda</taxon>
        <taxon>Crustacea</taxon>
        <taxon>Oligostraca</taxon>
        <taxon>Ostracoda</taxon>
        <taxon>Podocopa</taxon>
        <taxon>Podocopida</taxon>
        <taxon>Darwinulocopina</taxon>
        <taxon>Darwinuloidea</taxon>
        <taxon>Darwinulidae</taxon>
        <taxon>Darwinula</taxon>
    </lineage>
</organism>
<dbReference type="InterPro" id="IPR033116">
    <property type="entry name" value="TRYPSIN_SER"/>
</dbReference>
<dbReference type="GO" id="GO:0004252">
    <property type="term" value="F:serine-type endopeptidase activity"/>
    <property type="evidence" value="ECO:0007669"/>
    <property type="project" value="InterPro"/>
</dbReference>
<comment type="similarity">
    <text evidence="2">Belongs to the peptidase S1 family. CLIP subfamily.</text>
</comment>
<gene>
    <name evidence="4" type="ORF">DSTB1V02_LOCUS5195</name>
</gene>
<dbReference type="OrthoDB" id="6329218at2759"/>
<feature type="domain" description="Peptidase S1" evidence="3">
    <location>
        <begin position="1"/>
        <end position="126"/>
    </location>
</feature>